<dbReference type="EMBL" id="JANJYJ010000002">
    <property type="protein sequence ID" value="KAK3227884.1"/>
    <property type="molecule type" value="Genomic_DNA"/>
</dbReference>
<protein>
    <submittedName>
        <fullName evidence="1">Uncharacterized protein</fullName>
    </submittedName>
</protein>
<keyword evidence="2" id="KW-1185">Reference proteome</keyword>
<evidence type="ECO:0000313" key="2">
    <source>
        <dbReference type="Proteomes" id="UP001281410"/>
    </source>
</evidence>
<evidence type="ECO:0000313" key="1">
    <source>
        <dbReference type="EMBL" id="KAK3227884.1"/>
    </source>
</evidence>
<organism evidence="1 2">
    <name type="scientific">Dipteronia sinensis</name>
    <dbReference type="NCBI Taxonomy" id="43782"/>
    <lineage>
        <taxon>Eukaryota</taxon>
        <taxon>Viridiplantae</taxon>
        <taxon>Streptophyta</taxon>
        <taxon>Embryophyta</taxon>
        <taxon>Tracheophyta</taxon>
        <taxon>Spermatophyta</taxon>
        <taxon>Magnoliopsida</taxon>
        <taxon>eudicotyledons</taxon>
        <taxon>Gunneridae</taxon>
        <taxon>Pentapetalae</taxon>
        <taxon>rosids</taxon>
        <taxon>malvids</taxon>
        <taxon>Sapindales</taxon>
        <taxon>Sapindaceae</taxon>
        <taxon>Hippocastanoideae</taxon>
        <taxon>Acereae</taxon>
        <taxon>Dipteronia</taxon>
    </lineage>
</organism>
<comment type="caution">
    <text evidence="1">The sequence shown here is derived from an EMBL/GenBank/DDBJ whole genome shotgun (WGS) entry which is preliminary data.</text>
</comment>
<dbReference type="AlphaFoldDB" id="A0AAE0B2B4"/>
<proteinExistence type="predicted"/>
<sequence>MLAQDRDNDVMVERKLLLNEKVMSIKRIDDLEELLAAQKTLLTAESVVLEELIAKDEQIEELNRALEVEKMKDADFASSKGNAYLMGVADCRLKIFDRYPELDLRFLPQRTNEVPATEEHK</sequence>
<name>A0AAE0B2B4_9ROSI</name>
<dbReference type="Proteomes" id="UP001281410">
    <property type="component" value="Unassembled WGS sequence"/>
</dbReference>
<gene>
    <name evidence="1" type="ORF">Dsin_007746</name>
</gene>
<accession>A0AAE0B2B4</accession>
<reference evidence="1" key="1">
    <citation type="journal article" date="2023" name="Plant J.">
        <title>Genome sequences and population genomics provide insights into the demographic history, inbreeding, and mutation load of two 'living fossil' tree species of Dipteronia.</title>
        <authorList>
            <person name="Feng Y."/>
            <person name="Comes H.P."/>
            <person name="Chen J."/>
            <person name="Zhu S."/>
            <person name="Lu R."/>
            <person name="Zhang X."/>
            <person name="Li P."/>
            <person name="Qiu J."/>
            <person name="Olsen K.M."/>
            <person name="Qiu Y."/>
        </authorList>
    </citation>
    <scope>NUCLEOTIDE SEQUENCE</scope>
    <source>
        <strain evidence="1">NBL</strain>
    </source>
</reference>